<proteinExistence type="predicted"/>
<comment type="caution">
    <text evidence="3">The sequence shown here is derived from an EMBL/GenBank/DDBJ whole genome shotgun (WGS) entry which is preliminary data.</text>
</comment>
<feature type="coiled-coil region" evidence="1">
    <location>
        <begin position="446"/>
        <end position="473"/>
    </location>
</feature>
<dbReference type="EMBL" id="JAANIT010000141">
    <property type="protein sequence ID" value="KAG1551539.1"/>
    <property type="molecule type" value="Genomic_DNA"/>
</dbReference>
<keyword evidence="1" id="KW-0175">Coiled coil</keyword>
<evidence type="ECO:0000256" key="1">
    <source>
        <dbReference type="SAM" id="Coils"/>
    </source>
</evidence>
<gene>
    <name evidence="3" type="ORF">G6F51_001777</name>
</gene>
<sequence length="539" mass="63942">MLHSEFNIQDTTVNKISIQSSKYETETDDASISPTSTWWSSRRSSSSSSCSFISHKSIRQTRSFPDIQQQGQDECELKQALKQYKTIFHKITMDIDDFLTLGQRKQQVNMDHVSTIERFNKLKDTIFFIDNKQETTANPVEVTHLLKFIENWMCVTQDKKISENVLEQDRLMKQNERLIQALNRLGKQHGQMKHKVRRLERRALKLAEEKEREVQRYQTRLNKSTEDKAEAEQLLDDMRKEMEDMLEELDGVKQQSEQYREKASRLEEDIQNVVSSDQQQQTAQDVLIRETKTRMVQLEQDLEDRKIKMREIEQTFKKKKHNLSETHRLQVAALTSEKEELRQRLVKAESLATEYAKTLETEKKRIKVDTELEHALRQSAAEKEKELARVRAEFEKSQRHVDQMKTFYDKQLERELKAREDDMKEKYELQFRRQADVYQVQITRELREMASSMAELEIELESMERQHAVDRNELEIVRKGQYKSDESLQSKIDHWKMTESQFESKIAVLEGRVISLEQEVLVLYSKNLELARQLGELEP</sequence>
<reference evidence="3" key="1">
    <citation type="journal article" date="2020" name="Microb. Genom.">
        <title>Genetic diversity of clinical and environmental Mucorales isolates obtained from an investigation of mucormycosis cases among solid organ transplant recipients.</title>
        <authorList>
            <person name="Nguyen M.H."/>
            <person name="Kaul D."/>
            <person name="Muto C."/>
            <person name="Cheng S.J."/>
            <person name="Richter R.A."/>
            <person name="Bruno V.M."/>
            <person name="Liu G."/>
            <person name="Beyhan S."/>
            <person name="Sundermann A.J."/>
            <person name="Mounaud S."/>
            <person name="Pasculle A.W."/>
            <person name="Nierman W.C."/>
            <person name="Driscoll E."/>
            <person name="Cumbie R."/>
            <person name="Clancy C.J."/>
            <person name="Dupont C.L."/>
        </authorList>
    </citation>
    <scope>NUCLEOTIDE SEQUENCE</scope>
    <source>
        <strain evidence="3">GL16</strain>
    </source>
</reference>
<dbReference type="Proteomes" id="UP000717996">
    <property type="component" value="Unassembled WGS sequence"/>
</dbReference>
<name>A0A9P6YLD8_RHIOR</name>
<feature type="region of interest" description="Disordered" evidence="2">
    <location>
        <begin position="24"/>
        <end position="49"/>
    </location>
</feature>
<organism evidence="3 4">
    <name type="scientific">Rhizopus oryzae</name>
    <name type="common">Mucormycosis agent</name>
    <name type="synonym">Rhizopus arrhizus var. delemar</name>
    <dbReference type="NCBI Taxonomy" id="64495"/>
    <lineage>
        <taxon>Eukaryota</taxon>
        <taxon>Fungi</taxon>
        <taxon>Fungi incertae sedis</taxon>
        <taxon>Mucoromycota</taxon>
        <taxon>Mucoromycotina</taxon>
        <taxon>Mucoromycetes</taxon>
        <taxon>Mucorales</taxon>
        <taxon>Mucorineae</taxon>
        <taxon>Rhizopodaceae</taxon>
        <taxon>Rhizopus</taxon>
    </lineage>
</organism>
<accession>A0A9P6YLD8</accession>
<evidence type="ECO:0000313" key="4">
    <source>
        <dbReference type="Proteomes" id="UP000717996"/>
    </source>
</evidence>
<dbReference type="OMA" id="RSRETHW"/>
<dbReference type="AlphaFoldDB" id="A0A9P6YLD8"/>
<feature type="compositionally biased region" description="Low complexity" evidence="2">
    <location>
        <begin position="31"/>
        <end position="49"/>
    </location>
</feature>
<dbReference type="OrthoDB" id="2290754at2759"/>
<evidence type="ECO:0000256" key="2">
    <source>
        <dbReference type="SAM" id="MobiDB-lite"/>
    </source>
</evidence>
<protein>
    <submittedName>
        <fullName evidence="3">Uncharacterized protein</fullName>
    </submittedName>
</protein>
<evidence type="ECO:0000313" key="3">
    <source>
        <dbReference type="EMBL" id="KAG1551539.1"/>
    </source>
</evidence>
<feature type="coiled-coil region" evidence="1">
    <location>
        <begin position="168"/>
        <end position="400"/>
    </location>
</feature>